<dbReference type="Pfam" id="PF17056">
    <property type="entry name" value="KRE1"/>
    <property type="match status" value="1"/>
</dbReference>
<feature type="region of interest" description="Disordered" evidence="1">
    <location>
        <begin position="31"/>
        <end position="74"/>
    </location>
</feature>
<feature type="compositionally biased region" description="Pro residues" evidence="1">
    <location>
        <begin position="59"/>
        <end position="69"/>
    </location>
</feature>
<feature type="compositionally biased region" description="Low complexity" evidence="1">
    <location>
        <begin position="46"/>
        <end position="56"/>
    </location>
</feature>
<evidence type="ECO:0000313" key="4">
    <source>
        <dbReference type="Proteomes" id="UP000224634"/>
    </source>
</evidence>
<dbReference type="EMBL" id="PDNA01000239">
    <property type="protein sequence ID" value="PGH01251.1"/>
    <property type="molecule type" value="Genomic_DNA"/>
</dbReference>
<name>A0A2B7WXK8_POLH7</name>
<keyword evidence="2" id="KW-0732">Signal</keyword>
<evidence type="ECO:0000256" key="1">
    <source>
        <dbReference type="SAM" id="MobiDB-lite"/>
    </source>
</evidence>
<reference evidence="3 4" key="1">
    <citation type="submission" date="2017-10" db="EMBL/GenBank/DDBJ databases">
        <title>Comparative genomics in systemic dimorphic fungi from Ajellomycetaceae.</title>
        <authorList>
            <person name="Munoz J.F."/>
            <person name="Mcewen J.G."/>
            <person name="Clay O.K."/>
            <person name="Cuomo C.A."/>
        </authorList>
    </citation>
    <scope>NUCLEOTIDE SEQUENCE [LARGE SCALE GENOMIC DNA]</scope>
    <source>
        <strain evidence="3 4">UAMH7299</strain>
    </source>
</reference>
<dbReference type="Proteomes" id="UP000224634">
    <property type="component" value="Unassembled WGS sequence"/>
</dbReference>
<comment type="caution">
    <text evidence="3">The sequence shown here is derived from an EMBL/GenBank/DDBJ whole genome shotgun (WGS) entry which is preliminary data.</text>
</comment>
<protein>
    <submittedName>
        <fullName evidence="3">Uncharacterized protein</fullName>
    </submittedName>
</protein>
<dbReference type="GO" id="GO:0031505">
    <property type="term" value="P:fungal-type cell wall organization"/>
    <property type="evidence" value="ECO:0007669"/>
    <property type="project" value="InterPro"/>
</dbReference>
<proteinExistence type="predicted"/>
<evidence type="ECO:0000313" key="3">
    <source>
        <dbReference type="EMBL" id="PGH01251.1"/>
    </source>
</evidence>
<feature type="chain" id="PRO_5013401249" evidence="2">
    <location>
        <begin position="22"/>
        <end position="189"/>
    </location>
</feature>
<keyword evidence="4" id="KW-1185">Reference proteome</keyword>
<gene>
    <name evidence="3" type="ORF">AJ80_09035</name>
</gene>
<dbReference type="OrthoDB" id="5406216at2759"/>
<evidence type="ECO:0000256" key="2">
    <source>
        <dbReference type="SAM" id="SignalP"/>
    </source>
</evidence>
<sequence length="189" mass="19864">MRTLSTLPLLLLSAQAIAISSEDPNLSIITNSPAVEASSPTPSPSSPHSLPSTTYSFSKPPPPPPPPPNNLKQREIINGPAAAQPHPQPTQVSPVMTVTLGEAQLIFTQTFAKVPDQWPSPSKGSIGLGTLKGEVGVRVTKTVDKRGSEETGSPAAEAEVEGLLMLATKSRCRTLQCRKQLEQAVKGSS</sequence>
<dbReference type="AlphaFoldDB" id="A0A2B7WXK8"/>
<dbReference type="InterPro" id="IPR031452">
    <property type="entry name" value="Kre1"/>
</dbReference>
<organism evidence="3 4">
    <name type="scientific">Polytolypa hystricis (strain UAMH7299)</name>
    <dbReference type="NCBI Taxonomy" id="1447883"/>
    <lineage>
        <taxon>Eukaryota</taxon>
        <taxon>Fungi</taxon>
        <taxon>Dikarya</taxon>
        <taxon>Ascomycota</taxon>
        <taxon>Pezizomycotina</taxon>
        <taxon>Eurotiomycetes</taxon>
        <taxon>Eurotiomycetidae</taxon>
        <taxon>Onygenales</taxon>
        <taxon>Onygenales incertae sedis</taxon>
        <taxon>Polytolypa</taxon>
    </lineage>
</organism>
<feature type="signal peptide" evidence="2">
    <location>
        <begin position="1"/>
        <end position="21"/>
    </location>
</feature>
<accession>A0A2B7WXK8</accession>